<feature type="compositionally biased region" description="Basic and acidic residues" evidence="5">
    <location>
        <begin position="94"/>
        <end position="103"/>
    </location>
</feature>
<dbReference type="PANTHER" id="PTHR15427:SF24">
    <property type="entry name" value="COMPLEMENT C1Q TUMOR NECROSIS FACTOR-RELATED PROTEIN 7"/>
    <property type="match status" value="1"/>
</dbReference>
<evidence type="ECO:0000313" key="9">
    <source>
        <dbReference type="RefSeq" id="XP_018081166.1"/>
    </source>
</evidence>
<evidence type="ECO:0000259" key="7">
    <source>
        <dbReference type="PROSITE" id="PS50871"/>
    </source>
</evidence>
<dbReference type="PRINTS" id="PR00007">
    <property type="entry name" value="COMPLEMNTC1Q"/>
</dbReference>
<feature type="region of interest" description="Disordered" evidence="5">
    <location>
        <begin position="41"/>
        <end position="136"/>
    </location>
</feature>
<dbReference type="Gene3D" id="2.60.120.40">
    <property type="match status" value="1"/>
</dbReference>
<dbReference type="Proteomes" id="UP000186698">
    <property type="component" value="Chromosome 1L"/>
</dbReference>
<evidence type="ECO:0000313" key="10">
    <source>
        <dbReference type="Xenbase" id="XB-GENE-22068087"/>
    </source>
</evidence>
<dbReference type="Xenbase" id="XB-GENE-22068087">
    <property type="gene designation" value="c1qtnf7.L"/>
</dbReference>
<reference evidence="9" key="1">
    <citation type="submission" date="2025-08" db="UniProtKB">
        <authorList>
            <consortium name="RefSeq"/>
        </authorList>
    </citation>
    <scope>IDENTIFICATION</scope>
    <source>
        <strain evidence="9">J_2021</strain>
        <tissue evidence="9">Erythrocytes</tissue>
    </source>
</reference>
<dbReference type="InterPro" id="IPR001073">
    <property type="entry name" value="C1q_dom"/>
</dbReference>
<dbReference type="RefSeq" id="XP_018081166.1">
    <property type="nucleotide sequence ID" value="XM_018225677.2"/>
</dbReference>
<feature type="compositionally biased region" description="Basic and acidic residues" evidence="5">
    <location>
        <begin position="64"/>
        <end position="77"/>
    </location>
</feature>
<protein>
    <submittedName>
        <fullName evidence="9">Complement C1q tumor necrosis factor-related protein 7</fullName>
    </submittedName>
</protein>
<dbReference type="Pfam" id="PF00386">
    <property type="entry name" value="C1q"/>
    <property type="match status" value="1"/>
</dbReference>
<dbReference type="InterPro" id="IPR008983">
    <property type="entry name" value="Tumour_necrosis_fac-like_dom"/>
</dbReference>
<dbReference type="Pfam" id="PF01391">
    <property type="entry name" value="Collagen"/>
    <property type="match status" value="1"/>
</dbReference>
<proteinExistence type="predicted"/>
<evidence type="ECO:0000256" key="2">
    <source>
        <dbReference type="ARBA" id="ARBA00022525"/>
    </source>
</evidence>
<feature type="chain" id="PRO_5035315614" evidence="6">
    <location>
        <begin position="18"/>
        <end position="289"/>
    </location>
</feature>
<dbReference type="PROSITE" id="PS50871">
    <property type="entry name" value="C1Q"/>
    <property type="match status" value="1"/>
</dbReference>
<dbReference type="CTD" id="108696370"/>
<dbReference type="OrthoDB" id="9889709at2759"/>
<keyword evidence="4" id="KW-0176">Collagen</keyword>
<feature type="domain" description="C1q" evidence="7">
    <location>
        <begin position="144"/>
        <end position="280"/>
    </location>
</feature>
<evidence type="ECO:0000256" key="6">
    <source>
        <dbReference type="SAM" id="SignalP"/>
    </source>
</evidence>
<dbReference type="FunFam" id="2.60.120.40:FF:000001">
    <property type="entry name" value="Complement C1q B chain"/>
    <property type="match status" value="1"/>
</dbReference>
<dbReference type="AlphaFoldDB" id="A0A8J0TAR3"/>
<dbReference type="PANTHER" id="PTHR15427">
    <property type="entry name" value="EMILIN ELASTIN MICROFIBRIL INTERFACE-LOCATED PROTEIN ELASTIN MICROFIBRIL INTERFACER"/>
    <property type="match status" value="1"/>
</dbReference>
<gene>
    <name evidence="10" type="primary">c1qtnf7.L</name>
    <name evidence="9" type="synonym">LOC108696370</name>
</gene>
<organism evidence="8 9">
    <name type="scientific">Xenopus laevis</name>
    <name type="common">African clawed frog</name>
    <dbReference type="NCBI Taxonomy" id="8355"/>
    <lineage>
        <taxon>Eukaryota</taxon>
        <taxon>Metazoa</taxon>
        <taxon>Chordata</taxon>
        <taxon>Craniata</taxon>
        <taxon>Vertebrata</taxon>
        <taxon>Euteleostomi</taxon>
        <taxon>Amphibia</taxon>
        <taxon>Batrachia</taxon>
        <taxon>Anura</taxon>
        <taxon>Pipoidea</taxon>
        <taxon>Pipidae</taxon>
        <taxon>Xenopodinae</taxon>
        <taxon>Xenopus</taxon>
        <taxon>Xenopus</taxon>
    </lineage>
</organism>
<dbReference type="AGR" id="Xenbase:XB-GENE-22068087"/>
<keyword evidence="8" id="KW-1185">Reference proteome</keyword>
<dbReference type="SUPFAM" id="SSF49842">
    <property type="entry name" value="TNF-like"/>
    <property type="match status" value="1"/>
</dbReference>
<dbReference type="InterPro" id="IPR008160">
    <property type="entry name" value="Collagen"/>
</dbReference>
<evidence type="ECO:0000256" key="4">
    <source>
        <dbReference type="ARBA" id="ARBA00023119"/>
    </source>
</evidence>
<feature type="compositionally biased region" description="Gly residues" evidence="5">
    <location>
        <begin position="105"/>
        <end position="117"/>
    </location>
</feature>
<name>A0A8J0TAR3_XENLA</name>
<evidence type="ECO:0000256" key="3">
    <source>
        <dbReference type="ARBA" id="ARBA00022729"/>
    </source>
</evidence>
<dbReference type="KEGG" id="xla:108696370"/>
<keyword evidence="2" id="KW-0964">Secreted</keyword>
<evidence type="ECO:0000256" key="1">
    <source>
        <dbReference type="ARBA" id="ARBA00004613"/>
    </source>
</evidence>
<dbReference type="GO" id="GO:0005576">
    <property type="term" value="C:extracellular region"/>
    <property type="evidence" value="ECO:0007669"/>
    <property type="project" value="UniProtKB-SubCell"/>
</dbReference>
<evidence type="ECO:0000313" key="8">
    <source>
        <dbReference type="Proteomes" id="UP000186698"/>
    </source>
</evidence>
<evidence type="ECO:0000256" key="5">
    <source>
        <dbReference type="SAM" id="MobiDB-lite"/>
    </source>
</evidence>
<dbReference type="InterPro" id="IPR050392">
    <property type="entry name" value="Collagen/C1q_domain"/>
</dbReference>
<dbReference type="SMART" id="SM00110">
    <property type="entry name" value="C1Q"/>
    <property type="match status" value="1"/>
</dbReference>
<keyword evidence="3 6" id="KW-0732">Signal</keyword>
<comment type="subcellular location">
    <subcellularLocation>
        <location evidence="1">Secreted</location>
    </subcellularLocation>
</comment>
<feature type="signal peptide" evidence="6">
    <location>
        <begin position="1"/>
        <end position="17"/>
    </location>
</feature>
<accession>A0A8J0TAR3</accession>
<dbReference type="GeneID" id="108696370"/>
<dbReference type="GO" id="GO:0005581">
    <property type="term" value="C:collagen trimer"/>
    <property type="evidence" value="ECO:0007669"/>
    <property type="project" value="UniProtKB-KW"/>
</dbReference>
<sequence length="289" mass="30977">MMLILLYAISIALCATGQSFDNNHKGDHQYTRYVCSIPGLSGPPGSPGRNGQTGPHGRIGLPGRDGRDGRKGEKGEKGTAGFRGKTGPLGPIGERGDQGETGKKGPVGGAGGKGELGPKGPYGPRGPKGERGESGEPGVCKCGNIILKSAFSVGITTSYPQERLPILFNKILFNEGEHYNPSVGKFICAIPGIYFFSYDITLANKHLAISLVHNGQYKIKTFDANTGNHDVASGSTLVYLKPEDEVWLEIFYTDQNGLFSDPSWADSLFSGFLLYPDTDYMNALSEDYF</sequence>